<feature type="region of interest" description="Disordered" evidence="1">
    <location>
        <begin position="19"/>
        <end position="86"/>
    </location>
</feature>
<sequence length="86" mass="8646">MKTLLFAAAILVSGSGGLALAQPAGATPEPAPTTVPDGAPANREGRAPSREAVPAPAPNDPNTTGPDKVNGLEVPRMKDSQDGRHP</sequence>
<organism evidence="3 4">
    <name type="scientific">Methylobacterium persicinum</name>
    <dbReference type="NCBI Taxonomy" id="374426"/>
    <lineage>
        <taxon>Bacteria</taxon>
        <taxon>Pseudomonadati</taxon>
        <taxon>Pseudomonadota</taxon>
        <taxon>Alphaproteobacteria</taxon>
        <taxon>Hyphomicrobiales</taxon>
        <taxon>Methylobacteriaceae</taxon>
        <taxon>Methylobacterium</taxon>
    </lineage>
</organism>
<reference evidence="3 4" key="1">
    <citation type="submission" date="2023-07" db="EMBL/GenBank/DDBJ databases">
        <title>Genomic Encyclopedia of Type Strains, Phase IV (KMG-IV): sequencing the most valuable type-strain genomes for metagenomic binning, comparative biology and taxonomic classification.</title>
        <authorList>
            <person name="Goeker M."/>
        </authorList>
    </citation>
    <scope>NUCLEOTIDE SEQUENCE [LARGE SCALE GENOMIC DNA]</scope>
    <source>
        <strain evidence="3 4">DSM 19562</strain>
    </source>
</reference>
<evidence type="ECO:0000313" key="4">
    <source>
        <dbReference type="Proteomes" id="UP001236369"/>
    </source>
</evidence>
<dbReference type="EMBL" id="JAUSVV010000011">
    <property type="protein sequence ID" value="MDQ0444355.1"/>
    <property type="molecule type" value="Genomic_DNA"/>
</dbReference>
<keyword evidence="2" id="KW-0732">Signal</keyword>
<feature type="compositionally biased region" description="Low complexity" evidence="1">
    <location>
        <begin position="23"/>
        <end position="36"/>
    </location>
</feature>
<evidence type="ECO:0000256" key="2">
    <source>
        <dbReference type="SAM" id="SignalP"/>
    </source>
</evidence>
<name>A0ABU0HRM9_9HYPH</name>
<proteinExistence type="predicted"/>
<feature type="chain" id="PRO_5045095159" evidence="2">
    <location>
        <begin position="22"/>
        <end position="86"/>
    </location>
</feature>
<dbReference type="Proteomes" id="UP001236369">
    <property type="component" value="Unassembled WGS sequence"/>
</dbReference>
<evidence type="ECO:0000313" key="3">
    <source>
        <dbReference type="EMBL" id="MDQ0444355.1"/>
    </source>
</evidence>
<protein>
    <submittedName>
        <fullName evidence="3">Uncharacterized protein</fullName>
    </submittedName>
</protein>
<feature type="signal peptide" evidence="2">
    <location>
        <begin position="1"/>
        <end position="21"/>
    </location>
</feature>
<keyword evidence="4" id="KW-1185">Reference proteome</keyword>
<evidence type="ECO:0000256" key="1">
    <source>
        <dbReference type="SAM" id="MobiDB-lite"/>
    </source>
</evidence>
<feature type="compositionally biased region" description="Basic and acidic residues" evidence="1">
    <location>
        <begin position="75"/>
        <end position="86"/>
    </location>
</feature>
<dbReference type="RefSeq" id="WP_238247303.1">
    <property type="nucleotide sequence ID" value="NZ_BPQX01000007.1"/>
</dbReference>
<accession>A0ABU0HRM9</accession>
<gene>
    <name evidence="3" type="ORF">QO016_003865</name>
</gene>
<comment type="caution">
    <text evidence="3">The sequence shown here is derived from an EMBL/GenBank/DDBJ whole genome shotgun (WGS) entry which is preliminary data.</text>
</comment>